<dbReference type="AlphaFoldDB" id="A0A7X1F6F9"/>
<keyword evidence="3" id="KW-0274">FAD</keyword>
<dbReference type="Gene3D" id="3.30.43.10">
    <property type="entry name" value="Uridine Diphospho-n-acetylenolpyruvylglucosamine Reductase, domain 2"/>
    <property type="match status" value="1"/>
</dbReference>
<dbReference type="InterPro" id="IPR006094">
    <property type="entry name" value="Oxid_FAD_bind_N"/>
</dbReference>
<dbReference type="InterPro" id="IPR016171">
    <property type="entry name" value="Vanillyl_alc_oxidase_C-sub2"/>
</dbReference>
<protein>
    <submittedName>
        <fullName evidence="6">FAD-binding oxidoreductase</fullName>
    </submittedName>
</protein>
<dbReference type="SUPFAM" id="SSF55103">
    <property type="entry name" value="FAD-linked oxidases, C-terminal domain"/>
    <property type="match status" value="1"/>
</dbReference>
<dbReference type="GO" id="GO:1903457">
    <property type="term" value="P:lactate catabolic process"/>
    <property type="evidence" value="ECO:0007669"/>
    <property type="project" value="TreeGrafter"/>
</dbReference>
<dbReference type="PANTHER" id="PTHR11748:SF114">
    <property type="entry name" value="ARYL-ALCOHOL OXIDASE VANILLYL-ALCOHOL OXIDASE (AFU_ORTHOLOGUE AFUA_3G09500)-RELATED"/>
    <property type="match status" value="1"/>
</dbReference>
<evidence type="ECO:0000256" key="4">
    <source>
        <dbReference type="ARBA" id="ARBA00023002"/>
    </source>
</evidence>
<dbReference type="Gene3D" id="3.30.465.10">
    <property type="match status" value="1"/>
</dbReference>
<dbReference type="PANTHER" id="PTHR11748">
    <property type="entry name" value="D-LACTATE DEHYDROGENASE"/>
    <property type="match status" value="1"/>
</dbReference>
<evidence type="ECO:0000256" key="2">
    <source>
        <dbReference type="ARBA" id="ARBA00022630"/>
    </source>
</evidence>
<evidence type="ECO:0000313" key="6">
    <source>
        <dbReference type="EMBL" id="MBC2651203.1"/>
    </source>
</evidence>
<sequence length="525" mass="58043">MQLTLPPRVSPVRFQAALNAFEKVVGKSWVLASDEDREAYSDIYAPGSADEWPASAAIAPGSVDEIQAIVRLANEHKVPLWPVSRGKNLGYGSAAPRMPGTAVLDLGRLQKILELDPKLAYCVVEPGVSFFDLYEHIQREQAPLWMSVPGNAWGSVLGNALEHGLGYTPYGQHARNLCGLEVVLPDGELMRTGMGAMKDNPSWHLFPMSYGPDWTHMFTQSNLGIVSKAGVWLQPAPETSLQLTWNIPEEGDIGWVVDTITPLKLAGVIEQNVFIPSWLGKIVLLGQRKDFWDKESAMPEWRVQELLKEHKLGYWQVQIRFYGDEGLNKARADVVKAAFKRHLDAPPREDWWRQGDPVNMFDPTMGVPTAVPLQMSDWVGGRGAHMGFSPVVPATGAHVVGQLKRSRAIIAAHDVDFYASFTIAGRFATNINMLMYDRDNTAQVANMRKLFDALIAETALAGYGEYRTHLGWMDKVNDTYNFNGAAQRRLNETVKDAIDPNGIIAPGKQGVWPAAYRGASKGGRA</sequence>
<proteinExistence type="predicted"/>
<dbReference type="Proteomes" id="UP000520156">
    <property type="component" value="Unassembled WGS sequence"/>
</dbReference>
<dbReference type="SUPFAM" id="SSF56176">
    <property type="entry name" value="FAD-binding/transporter-associated domain-like"/>
    <property type="match status" value="1"/>
</dbReference>
<dbReference type="Gene3D" id="1.10.45.10">
    <property type="entry name" value="Vanillyl-alcohol Oxidase, Chain A, domain 4"/>
    <property type="match status" value="1"/>
</dbReference>
<evidence type="ECO:0000259" key="5">
    <source>
        <dbReference type="PROSITE" id="PS51387"/>
    </source>
</evidence>
<keyword evidence="7" id="KW-1185">Reference proteome</keyword>
<reference evidence="6 7" key="1">
    <citation type="submission" date="2020-08" db="EMBL/GenBank/DDBJ databases">
        <title>The genome sequence of Novosphingobium flavum 4Y4.</title>
        <authorList>
            <person name="Liu Y."/>
        </authorList>
    </citation>
    <scope>NUCLEOTIDE SEQUENCE [LARGE SCALE GENOMIC DNA]</scope>
    <source>
        <strain evidence="6 7">4Y4</strain>
    </source>
</reference>
<dbReference type="InterPro" id="IPR004113">
    <property type="entry name" value="FAD-bd_oxidored_4_C"/>
</dbReference>
<dbReference type="GO" id="GO:0008720">
    <property type="term" value="F:D-lactate dehydrogenase (NAD+) activity"/>
    <property type="evidence" value="ECO:0007669"/>
    <property type="project" value="TreeGrafter"/>
</dbReference>
<dbReference type="Pfam" id="PF02913">
    <property type="entry name" value="FAD-oxidase_C"/>
    <property type="match status" value="1"/>
</dbReference>
<dbReference type="EMBL" id="JACLAU010000005">
    <property type="protein sequence ID" value="MBC2651203.1"/>
    <property type="molecule type" value="Genomic_DNA"/>
</dbReference>
<dbReference type="InterPro" id="IPR036318">
    <property type="entry name" value="FAD-bd_PCMH-like_sf"/>
</dbReference>
<dbReference type="Gene3D" id="3.40.462.10">
    <property type="entry name" value="FAD-linked oxidases, C-terminal domain"/>
    <property type="match status" value="1"/>
</dbReference>
<name>A0A7X1F6F9_9SPHN</name>
<dbReference type="GO" id="GO:0071949">
    <property type="term" value="F:FAD binding"/>
    <property type="evidence" value="ECO:0007669"/>
    <property type="project" value="InterPro"/>
</dbReference>
<evidence type="ECO:0000313" key="7">
    <source>
        <dbReference type="Proteomes" id="UP000520156"/>
    </source>
</evidence>
<dbReference type="RefSeq" id="WP_185682618.1">
    <property type="nucleotide sequence ID" value="NZ_JACLAU010000005.1"/>
</dbReference>
<dbReference type="PROSITE" id="PS51387">
    <property type="entry name" value="FAD_PCMH"/>
    <property type="match status" value="1"/>
</dbReference>
<comment type="cofactor">
    <cofactor evidence="1">
        <name>FAD</name>
        <dbReference type="ChEBI" id="CHEBI:57692"/>
    </cofactor>
</comment>
<dbReference type="InterPro" id="IPR016170">
    <property type="entry name" value="Cytok_DH_C_sf"/>
</dbReference>
<keyword evidence="2" id="KW-0285">Flavoprotein</keyword>
<dbReference type="InterPro" id="IPR016166">
    <property type="entry name" value="FAD-bd_PCMH"/>
</dbReference>
<evidence type="ECO:0000256" key="3">
    <source>
        <dbReference type="ARBA" id="ARBA00022827"/>
    </source>
</evidence>
<gene>
    <name evidence="6" type="ORF">H7F49_05770</name>
</gene>
<comment type="caution">
    <text evidence="6">The sequence shown here is derived from an EMBL/GenBank/DDBJ whole genome shotgun (WGS) entry which is preliminary data.</text>
</comment>
<keyword evidence="4" id="KW-0560">Oxidoreductase</keyword>
<dbReference type="GO" id="GO:0004458">
    <property type="term" value="F:D-lactate dehydrogenase (cytochrome) activity"/>
    <property type="evidence" value="ECO:0007669"/>
    <property type="project" value="TreeGrafter"/>
</dbReference>
<accession>A0A7X1F6F9</accession>
<dbReference type="InterPro" id="IPR016169">
    <property type="entry name" value="FAD-bd_PCMH_sub2"/>
</dbReference>
<dbReference type="Pfam" id="PF01565">
    <property type="entry name" value="FAD_binding_4"/>
    <property type="match status" value="1"/>
</dbReference>
<dbReference type="InterPro" id="IPR016167">
    <property type="entry name" value="FAD-bd_PCMH_sub1"/>
</dbReference>
<feature type="domain" description="FAD-binding PCMH-type" evidence="5">
    <location>
        <begin position="45"/>
        <end position="236"/>
    </location>
</feature>
<dbReference type="InterPro" id="IPR016164">
    <property type="entry name" value="FAD-linked_Oxase-like_C"/>
</dbReference>
<evidence type="ECO:0000256" key="1">
    <source>
        <dbReference type="ARBA" id="ARBA00001974"/>
    </source>
</evidence>
<organism evidence="6 7">
    <name type="scientific">Novosphingobium aerophilum</name>
    <dbReference type="NCBI Taxonomy" id="2839843"/>
    <lineage>
        <taxon>Bacteria</taxon>
        <taxon>Pseudomonadati</taxon>
        <taxon>Pseudomonadota</taxon>
        <taxon>Alphaproteobacteria</taxon>
        <taxon>Sphingomonadales</taxon>
        <taxon>Sphingomonadaceae</taxon>
        <taxon>Novosphingobium</taxon>
    </lineage>
</organism>